<evidence type="ECO:0000313" key="3">
    <source>
        <dbReference type="EMBL" id="KAA6302775.1"/>
    </source>
</evidence>
<sequence length="1061" mass="114920">MKTKICLSLFLLCSGLSGVGAVNVSDLPKQDDIGGVTVADLAQFNLSLSDFTLEIAGTAGQAINIAGGLISYTPTATGTVRFACKDLTVFVFEGQVNHGFVALNMNAINYPDIFGTADNASNKTGIYDVRNLFLNPGFETKDDGTVPTADNYLPKDWTGDGFAVSGGSRARYQISEIAADREGNCSMMTHQGRYLAQTVALQSYTPYKLKIRRWVHNGGGQQAGIWYIGLGSAAQQYEIFRGEFSNGADANYTKYDHEYTFYADNLSSYANTVFSVYPYDKNGSDNLAISHYDRMTLVSGVIQTGITGATSAVYLAGTAYAPEGDAGSMINLNNAGTVIYPNFDGATVIVAGKTDLHITDSTPLTNSTVNLTSDDSWLFFDAVKPSAAITQLLKTKFVTINGDSVVLKLAGASDNSNQNARIAPYGFGSVLIPNGNKTDATALQVFTEANYAGSSKQYPIFTRHTSLGTFNNAIRSFKLKRGYMATLANKTDGTGFSKVFIADKEDIEIPVMPKGMEGTVSFIRVFRWDWVSQKGYAGGGEVAITNSTSFYDWNSGGTSTNPDYNYVLIKQKLGWPGDDVFNTKVNISHLLGYNEPDHAEQHEDDNGGKPITIEQAIERWPAMMASGLRLGTPAATDFNWLYNFLTACDKLNYRVDFVAIHSYWYTSMSSWRSQLQAVWNNGKRPIWITEWNNGANWTSHNFPDATGAKCDADGNVISGGGTVTLPNTVANAAKQLSDIQGIIGIMEEAGTHIERYFFYNWVLDARSIVLNNKLTPAGKWYASNPSKLAFSEPYDHKWKLVVPDMTYTQSTTDLSKYTFSWKDYNGETAKGYVLESKIGAADWVRVGDTIPASKSDAAGIPTLTATAQLTASTQYRYKVIGYEGSEATSTAVYITADPVIASPVLIGEAQSSSWIKLTWGAVTNAKGYRIKRATSLNGDYTIVKDNYTGTSYDDNTGLQPNTIYYYKVNSLNNRGESADGIPVKVITKKIGGADGDGDETGIERVNVGVAATALVEIFDLAGNLVSTQLGNEPAPAISLPGIYIVRTTSNGVATTSKLIVK</sequence>
<dbReference type="InterPro" id="IPR024655">
    <property type="entry name" value="Asl1_glyco_hydro_catalytic"/>
</dbReference>
<dbReference type="PANTHER" id="PTHR34154">
    <property type="entry name" value="ALKALI-SENSITIVE LINKAGE PROTEIN 1"/>
    <property type="match status" value="1"/>
</dbReference>
<feature type="domain" description="Fibronectin type-III" evidence="2">
    <location>
        <begin position="899"/>
        <end position="990"/>
    </location>
</feature>
<gene>
    <name evidence="3" type="ORF">EZS26_000945</name>
</gene>
<dbReference type="Gene3D" id="3.20.20.80">
    <property type="entry name" value="Glycosidases"/>
    <property type="match status" value="1"/>
</dbReference>
<proteinExistence type="predicted"/>
<dbReference type="Pfam" id="PF11790">
    <property type="entry name" value="Glyco_hydro_cc"/>
    <property type="match status" value="1"/>
</dbReference>
<dbReference type="CDD" id="cd00063">
    <property type="entry name" value="FN3"/>
    <property type="match status" value="1"/>
</dbReference>
<dbReference type="InterPro" id="IPR036116">
    <property type="entry name" value="FN3_sf"/>
</dbReference>
<dbReference type="EMBL" id="SNRX01000005">
    <property type="protein sequence ID" value="KAA6302775.1"/>
    <property type="molecule type" value="Genomic_DNA"/>
</dbReference>
<dbReference type="PANTHER" id="PTHR34154:SF3">
    <property type="entry name" value="ALKALI-SENSITIVE LINKAGE PROTEIN 1"/>
    <property type="match status" value="1"/>
</dbReference>
<name>A0A5M8P2S6_9BACT</name>
<dbReference type="InterPro" id="IPR017853">
    <property type="entry name" value="GH"/>
</dbReference>
<protein>
    <recommendedName>
        <fullName evidence="2">Fibronectin type-III domain-containing protein</fullName>
    </recommendedName>
</protein>
<evidence type="ECO:0000256" key="1">
    <source>
        <dbReference type="SAM" id="SignalP"/>
    </source>
</evidence>
<dbReference type="InterPro" id="IPR013783">
    <property type="entry name" value="Ig-like_fold"/>
</dbReference>
<comment type="caution">
    <text evidence="3">The sequence shown here is derived from an EMBL/GenBank/DDBJ whole genome shotgun (WGS) entry which is preliminary data.</text>
</comment>
<dbReference type="InterPro" id="IPR026444">
    <property type="entry name" value="Secre_tail"/>
</dbReference>
<feature type="signal peptide" evidence="1">
    <location>
        <begin position="1"/>
        <end position="21"/>
    </location>
</feature>
<dbReference type="AlphaFoldDB" id="A0A5M8P2S6"/>
<dbReference type="SUPFAM" id="SSF49265">
    <property type="entry name" value="Fibronectin type III"/>
    <property type="match status" value="1"/>
</dbReference>
<keyword evidence="1" id="KW-0732">Signal</keyword>
<reference evidence="3 4" key="1">
    <citation type="submission" date="2019-03" db="EMBL/GenBank/DDBJ databases">
        <title>Single cell metagenomics reveals metabolic interactions within the superorganism composed of flagellate Streblomastix strix and complex community of Bacteroidetes bacteria on its surface.</title>
        <authorList>
            <person name="Treitli S.C."/>
            <person name="Kolisko M."/>
            <person name="Husnik F."/>
            <person name="Keeling P."/>
            <person name="Hampl V."/>
        </authorList>
    </citation>
    <scope>NUCLEOTIDE SEQUENCE [LARGE SCALE GENOMIC DNA]</scope>
    <source>
        <strain evidence="3">St1</strain>
    </source>
</reference>
<dbReference type="NCBIfam" id="TIGR04183">
    <property type="entry name" value="Por_Secre_tail"/>
    <property type="match status" value="1"/>
</dbReference>
<dbReference type="Proteomes" id="UP000324575">
    <property type="component" value="Unassembled WGS sequence"/>
</dbReference>
<evidence type="ECO:0000313" key="4">
    <source>
        <dbReference type="Proteomes" id="UP000324575"/>
    </source>
</evidence>
<dbReference type="PROSITE" id="PS50853">
    <property type="entry name" value="FN3"/>
    <property type="match status" value="1"/>
</dbReference>
<organism evidence="3 4">
    <name type="scientific">Candidatus Ordinivivax streblomastigis</name>
    <dbReference type="NCBI Taxonomy" id="2540710"/>
    <lineage>
        <taxon>Bacteria</taxon>
        <taxon>Pseudomonadati</taxon>
        <taxon>Bacteroidota</taxon>
        <taxon>Bacteroidia</taxon>
        <taxon>Bacteroidales</taxon>
        <taxon>Candidatus Ordinivivax</taxon>
    </lineage>
</organism>
<dbReference type="InterPro" id="IPR003961">
    <property type="entry name" value="FN3_dom"/>
</dbReference>
<evidence type="ECO:0000259" key="2">
    <source>
        <dbReference type="PROSITE" id="PS50853"/>
    </source>
</evidence>
<dbReference type="Gene3D" id="2.60.20.10">
    <property type="entry name" value="Crystallins"/>
    <property type="match status" value="1"/>
</dbReference>
<dbReference type="SUPFAM" id="SSF51445">
    <property type="entry name" value="(Trans)glycosidases"/>
    <property type="match status" value="1"/>
</dbReference>
<dbReference type="Gene3D" id="2.60.40.10">
    <property type="entry name" value="Immunoglobulins"/>
    <property type="match status" value="1"/>
</dbReference>
<feature type="chain" id="PRO_5024296294" description="Fibronectin type-III domain-containing protein" evidence="1">
    <location>
        <begin position="22"/>
        <end position="1061"/>
    </location>
</feature>
<accession>A0A5M8P2S6</accession>
<dbReference type="InterPro" id="IPR053183">
    <property type="entry name" value="ASL1"/>
</dbReference>